<proteinExistence type="predicted"/>
<dbReference type="AlphaFoldDB" id="X0S3D8"/>
<organism evidence="1">
    <name type="scientific">marine sediment metagenome</name>
    <dbReference type="NCBI Taxonomy" id="412755"/>
    <lineage>
        <taxon>unclassified sequences</taxon>
        <taxon>metagenomes</taxon>
        <taxon>ecological metagenomes</taxon>
    </lineage>
</organism>
<dbReference type="PROSITE" id="PS51257">
    <property type="entry name" value="PROKAR_LIPOPROTEIN"/>
    <property type="match status" value="1"/>
</dbReference>
<reference evidence="1" key="1">
    <citation type="journal article" date="2014" name="Front. Microbiol.">
        <title>High frequency of phylogenetically diverse reductive dehalogenase-homologous genes in deep subseafloor sedimentary metagenomes.</title>
        <authorList>
            <person name="Kawai M."/>
            <person name="Futagami T."/>
            <person name="Toyoda A."/>
            <person name="Takaki Y."/>
            <person name="Nishi S."/>
            <person name="Hori S."/>
            <person name="Arai W."/>
            <person name="Tsubouchi T."/>
            <person name="Morono Y."/>
            <person name="Uchiyama I."/>
            <person name="Ito T."/>
            <person name="Fujiyama A."/>
            <person name="Inagaki F."/>
            <person name="Takami H."/>
        </authorList>
    </citation>
    <scope>NUCLEOTIDE SEQUENCE</scope>
    <source>
        <strain evidence="1">Expedition CK06-06</strain>
    </source>
</reference>
<dbReference type="InterPro" id="IPR005534">
    <property type="entry name" value="Curli_assmbl/transp-comp_CsgG"/>
</dbReference>
<dbReference type="Gene3D" id="3.40.50.10610">
    <property type="entry name" value="ABC-type transport auxiliary lipoprotein component"/>
    <property type="match status" value="1"/>
</dbReference>
<evidence type="ECO:0000313" key="1">
    <source>
        <dbReference type="EMBL" id="GAF75529.1"/>
    </source>
</evidence>
<dbReference type="GO" id="GO:0030288">
    <property type="term" value="C:outer membrane-bounded periplasmic space"/>
    <property type="evidence" value="ECO:0007669"/>
    <property type="project" value="InterPro"/>
</dbReference>
<evidence type="ECO:0008006" key="2">
    <source>
        <dbReference type="Google" id="ProtNLM"/>
    </source>
</evidence>
<sequence length="205" mass="23213">MNSKLNKVFLLFLAVTFTACTFFIGCGPKVAIRKDYDFKKIVRVGVLKFDSSQVQYLPSYDPGNAVADEFVFQFIDRGVKVVERSRIENIIKEHNLWKSGNIDPATIKEMGKILGVDALIMGTVTRYIPDKKNRIYIKDNHGKMQEEIFLVDAEVGISARMVDVVTGEVIWAGSYVYDSFYAETAIRQVVSAILNSLRKIWLVNS</sequence>
<dbReference type="Pfam" id="PF03783">
    <property type="entry name" value="CsgG"/>
    <property type="match status" value="1"/>
</dbReference>
<dbReference type="EMBL" id="BARS01009498">
    <property type="protein sequence ID" value="GAF75529.1"/>
    <property type="molecule type" value="Genomic_DNA"/>
</dbReference>
<name>X0S3D8_9ZZZZ</name>
<comment type="caution">
    <text evidence="1">The sequence shown here is derived from an EMBL/GenBank/DDBJ whole genome shotgun (WGS) entry which is preliminary data.</text>
</comment>
<protein>
    <recommendedName>
        <fullName evidence="2">FlgO domain-containing protein</fullName>
    </recommendedName>
</protein>
<accession>X0S3D8</accession>
<gene>
    <name evidence="1" type="ORF">S01H1_17854</name>
</gene>